<dbReference type="AlphaFoldDB" id="A0A182WP43"/>
<keyword evidence="3" id="KW-1185">Reference proteome</keyword>
<organism evidence="2 3">
    <name type="scientific">Anopheles minimus</name>
    <dbReference type="NCBI Taxonomy" id="112268"/>
    <lineage>
        <taxon>Eukaryota</taxon>
        <taxon>Metazoa</taxon>
        <taxon>Ecdysozoa</taxon>
        <taxon>Arthropoda</taxon>
        <taxon>Hexapoda</taxon>
        <taxon>Insecta</taxon>
        <taxon>Pterygota</taxon>
        <taxon>Neoptera</taxon>
        <taxon>Endopterygota</taxon>
        <taxon>Diptera</taxon>
        <taxon>Nematocera</taxon>
        <taxon>Culicoidea</taxon>
        <taxon>Culicidae</taxon>
        <taxon>Anophelinae</taxon>
        <taxon>Anopheles</taxon>
    </lineage>
</organism>
<protein>
    <submittedName>
        <fullName evidence="2">Uncharacterized protein</fullName>
    </submittedName>
</protein>
<evidence type="ECO:0000256" key="1">
    <source>
        <dbReference type="SAM" id="MobiDB-lite"/>
    </source>
</evidence>
<evidence type="ECO:0000313" key="3">
    <source>
        <dbReference type="Proteomes" id="UP000075920"/>
    </source>
</evidence>
<sequence length="136" mass="13171">MTVPVQRNSLAVLQPPRSRFMITDILAGSGPSPPSNTGPPESGDGMDPLTNGTGGHPSINQGTVDALSGSINLGATGVSPIAGIINGSTNGSEGRTPSPPNGPRDLSLALPGHGSTAMLHAGAGPLALHAAAAAAA</sequence>
<dbReference type="VEuPathDB" id="VectorBase:AMIN014455"/>
<reference evidence="3" key="1">
    <citation type="submission" date="2013-03" db="EMBL/GenBank/DDBJ databases">
        <title>The Genome Sequence of Anopheles minimus MINIMUS1.</title>
        <authorList>
            <consortium name="The Broad Institute Genomics Platform"/>
            <person name="Neafsey D.E."/>
            <person name="Walton C."/>
            <person name="Walker B."/>
            <person name="Young S.K."/>
            <person name="Zeng Q."/>
            <person name="Gargeya S."/>
            <person name="Fitzgerald M."/>
            <person name="Haas B."/>
            <person name="Abouelleil A."/>
            <person name="Allen A.W."/>
            <person name="Alvarado L."/>
            <person name="Arachchi H.M."/>
            <person name="Berlin A.M."/>
            <person name="Chapman S.B."/>
            <person name="Gainer-Dewar J."/>
            <person name="Goldberg J."/>
            <person name="Griggs A."/>
            <person name="Gujja S."/>
            <person name="Hansen M."/>
            <person name="Howarth C."/>
            <person name="Imamovic A."/>
            <person name="Ireland A."/>
            <person name="Larimer J."/>
            <person name="McCowan C."/>
            <person name="Murphy C."/>
            <person name="Pearson M."/>
            <person name="Poon T.W."/>
            <person name="Priest M."/>
            <person name="Roberts A."/>
            <person name="Saif S."/>
            <person name="Shea T."/>
            <person name="Sisk P."/>
            <person name="Sykes S."/>
            <person name="Wortman J."/>
            <person name="Nusbaum C."/>
            <person name="Birren B."/>
        </authorList>
    </citation>
    <scope>NUCLEOTIDE SEQUENCE [LARGE SCALE GENOMIC DNA]</scope>
    <source>
        <strain evidence="3">MINIMUS1</strain>
    </source>
</reference>
<evidence type="ECO:0000313" key="2">
    <source>
        <dbReference type="EnsemblMetazoa" id="AMIN014455-PA"/>
    </source>
</evidence>
<feature type="compositionally biased region" description="Polar residues" evidence="1">
    <location>
        <begin position="86"/>
        <end position="95"/>
    </location>
</feature>
<dbReference type="EnsemblMetazoa" id="AMIN014455-RA">
    <property type="protein sequence ID" value="AMIN014455-PA"/>
    <property type="gene ID" value="AMIN014455"/>
</dbReference>
<feature type="region of interest" description="Disordered" evidence="1">
    <location>
        <begin position="24"/>
        <end position="63"/>
    </location>
</feature>
<feature type="region of interest" description="Disordered" evidence="1">
    <location>
        <begin position="82"/>
        <end position="115"/>
    </location>
</feature>
<proteinExistence type="predicted"/>
<reference evidence="2" key="2">
    <citation type="submission" date="2020-05" db="UniProtKB">
        <authorList>
            <consortium name="EnsemblMetazoa"/>
        </authorList>
    </citation>
    <scope>IDENTIFICATION</scope>
    <source>
        <strain evidence="2">MINIMUS1</strain>
    </source>
</reference>
<dbReference type="Proteomes" id="UP000075920">
    <property type="component" value="Unassembled WGS sequence"/>
</dbReference>
<accession>A0A182WP43</accession>
<name>A0A182WP43_9DIPT</name>